<dbReference type="EMBL" id="QVEV01000035">
    <property type="protein sequence ID" value="RGC12224.1"/>
    <property type="molecule type" value="Genomic_DNA"/>
</dbReference>
<proteinExistence type="predicted"/>
<reference evidence="1 2" key="1">
    <citation type="submission" date="2018-08" db="EMBL/GenBank/DDBJ databases">
        <title>A genome reference for cultivated species of the human gut microbiota.</title>
        <authorList>
            <person name="Zou Y."/>
            <person name="Xue W."/>
            <person name="Luo G."/>
        </authorList>
    </citation>
    <scope>NUCLEOTIDE SEQUENCE [LARGE SCALE GENOMIC DNA]</scope>
    <source>
        <strain evidence="1 2">OF01-2LB</strain>
    </source>
</reference>
<gene>
    <name evidence="1" type="ORF">DXA38_17920</name>
</gene>
<dbReference type="Proteomes" id="UP000260025">
    <property type="component" value="Unassembled WGS sequence"/>
</dbReference>
<name>A0A3E2VN97_CLOIN</name>
<dbReference type="OrthoDB" id="1654682at2"/>
<comment type="caution">
    <text evidence="1">The sequence shown here is derived from an EMBL/GenBank/DDBJ whole genome shotgun (WGS) entry which is preliminary data.</text>
</comment>
<accession>A0A3E2VN97</accession>
<protein>
    <submittedName>
        <fullName evidence="1">Molecular chaperone Hsp90</fullName>
    </submittedName>
</protein>
<dbReference type="RefSeq" id="WP_117444399.1">
    <property type="nucleotide sequence ID" value="NZ_JAJFEN010000003.1"/>
</dbReference>
<evidence type="ECO:0000313" key="2">
    <source>
        <dbReference type="Proteomes" id="UP000260025"/>
    </source>
</evidence>
<dbReference type="AlphaFoldDB" id="A0A3E2VN97"/>
<organism evidence="1 2">
    <name type="scientific">Clostridium innocuum</name>
    <dbReference type="NCBI Taxonomy" id="1522"/>
    <lineage>
        <taxon>Bacteria</taxon>
        <taxon>Bacillati</taxon>
        <taxon>Bacillota</taxon>
        <taxon>Clostridia</taxon>
        <taxon>Eubacteriales</taxon>
        <taxon>Clostridiaceae</taxon>
        <taxon>Clostridium</taxon>
    </lineage>
</organism>
<evidence type="ECO:0000313" key="1">
    <source>
        <dbReference type="EMBL" id="RGC12224.1"/>
    </source>
</evidence>
<sequence length="123" mass="13376">MDQKLMDAITEKTKELRDAVTCSAEAKAAAQAWLDAVGTQQIESMTQAYLKELEEDIVAIDDLIALAESEQGKQIFGEEKASQVAEHARKIKQEGAVYCDCPACAAAACILEKKEELLEAVKS</sequence>